<dbReference type="SUPFAM" id="SSF69786">
    <property type="entry name" value="YggU-like"/>
    <property type="match status" value="1"/>
</dbReference>
<protein>
    <recommendedName>
        <fullName evidence="2">UPF0235 protein CEE69_10655</fullName>
    </recommendedName>
</protein>
<dbReference type="SMART" id="SM01152">
    <property type="entry name" value="DUF167"/>
    <property type="match status" value="1"/>
</dbReference>
<evidence type="ECO:0000313" key="4">
    <source>
        <dbReference type="Proteomes" id="UP000225740"/>
    </source>
</evidence>
<proteinExistence type="inferred from homology"/>
<dbReference type="OrthoDB" id="290224at2"/>
<dbReference type="EMBL" id="NIZW01000007">
    <property type="protein sequence ID" value="PHQ35545.1"/>
    <property type="molecule type" value="Genomic_DNA"/>
</dbReference>
<organism evidence="3 4">
    <name type="scientific">Rhodopirellula bahusiensis</name>
    <dbReference type="NCBI Taxonomy" id="2014065"/>
    <lineage>
        <taxon>Bacteria</taxon>
        <taxon>Pseudomonadati</taxon>
        <taxon>Planctomycetota</taxon>
        <taxon>Planctomycetia</taxon>
        <taxon>Pirellulales</taxon>
        <taxon>Pirellulaceae</taxon>
        <taxon>Rhodopirellula</taxon>
    </lineage>
</organism>
<dbReference type="PANTHER" id="PTHR13420:SF7">
    <property type="entry name" value="UPF0235 PROTEIN C15ORF40"/>
    <property type="match status" value="1"/>
</dbReference>
<sequence>MRVTPKAKKASVGGLHDGALKVSVHAVPEDGKANKAVIASLAEWFGVSKSCVAITAGETSRLKTVRVDFKSHEEMDDADAKLKKKLS</sequence>
<name>A0A2G1W924_9BACT</name>
<dbReference type="InterPro" id="IPR003746">
    <property type="entry name" value="DUF167"/>
</dbReference>
<dbReference type="Proteomes" id="UP000225740">
    <property type="component" value="Unassembled WGS sequence"/>
</dbReference>
<comment type="similarity">
    <text evidence="1 2">Belongs to the UPF0235 family.</text>
</comment>
<evidence type="ECO:0000313" key="3">
    <source>
        <dbReference type="EMBL" id="PHQ35545.1"/>
    </source>
</evidence>
<dbReference type="GO" id="GO:0005737">
    <property type="term" value="C:cytoplasm"/>
    <property type="evidence" value="ECO:0007669"/>
    <property type="project" value="TreeGrafter"/>
</dbReference>
<dbReference type="InterPro" id="IPR036591">
    <property type="entry name" value="YggU-like_sf"/>
</dbReference>
<dbReference type="PANTHER" id="PTHR13420">
    <property type="entry name" value="UPF0235 PROTEIN C15ORF40"/>
    <property type="match status" value="1"/>
</dbReference>
<dbReference type="HAMAP" id="MF_00634">
    <property type="entry name" value="UPF0235"/>
    <property type="match status" value="1"/>
</dbReference>
<dbReference type="Gene3D" id="3.30.1200.10">
    <property type="entry name" value="YggU-like"/>
    <property type="match status" value="1"/>
</dbReference>
<gene>
    <name evidence="3" type="ORF">CEE69_10655</name>
</gene>
<accession>A0A2G1W924</accession>
<dbReference type="Pfam" id="PF02594">
    <property type="entry name" value="DUF167"/>
    <property type="match status" value="1"/>
</dbReference>
<dbReference type="NCBIfam" id="TIGR00251">
    <property type="entry name" value="DUF167 family protein"/>
    <property type="match status" value="1"/>
</dbReference>
<comment type="caution">
    <text evidence="3">The sequence shown here is derived from an EMBL/GenBank/DDBJ whole genome shotgun (WGS) entry which is preliminary data.</text>
</comment>
<dbReference type="AlphaFoldDB" id="A0A2G1W924"/>
<evidence type="ECO:0000256" key="2">
    <source>
        <dbReference type="HAMAP-Rule" id="MF_00634"/>
    </source>
</evidence>
<evidence type="ECO:0000256" key="1">
    <source>
        <dbReference type="ARBA" id="ARBA00010364"/>
    </source>
</evidence>
<reference evidence="3 4" key="1">
    <citation type="submission" date="2017-06" db="EMBL/GenBank/DDBJ databases">
        <title>Description of Rhodopirellula bahusiensis sp. nov.</title>
        <authorList>
            <person name="Kizina J."/>
            <person name="Harder J."/>
        </authorList>
    </citation>
    <scope>NUCLEOTIDE SEQUENCE [LARGE SCALE GENOMIC DNA]</scope>
    <source>
        <strain evidence="3 4">SWK21</strain>
    </source>
</reference>
<keyword evidence="4" id="KW-1185">Reference proteome</keyword>